<dbReference type="InterPro" id="IPR050834">
    <property type="entry name" value="Glycosyltransf_2"/>
</dbReference>
<dbReference type="EMBL" id="QWKP01000105">
    <property type="protein sequence ID" value="RHA44222.1"/>
    <property type="molecule type" value="Genomic_DNA"/>
</dbReference>
<evidence type="ECO:0000259" key="2">
    <source>
        <dbReference type="Pfam" id="PF00535"/>
    </source>
</evidence>
<dbReference type="InterPro" id="IPR029044">
    <property type="entry name" value="Nucleotide-diphossugar_trans"/>
</dbReference>
<dbReference type="InterPro" id="IPR027791">
    <property type="entry name" value="Galactosyl_T_C"/>
</dbReference>
<dbReference type="Pfam" id="PF00535">
    <property type="entry name" value="Glycos_transf_2"/>
    <property type="match status" value="1"/>
</dbReference>
<proteinExistence type="predicted"/>
<dbReference type="OrthoDB" id="4120491at2"/>
<dbReference type="SUPFAM" id="SSF53448">
    <property type="entry name" value="Nucleotide-diphospho-sugar transferases"/>
    <property type="match status" value="1"/>
</dbReference>
<dbReference type="Pfam" id="PF02709">
    <property type="entry name" value="Glyco_transf_7C"/>
    <property type="match status" value="1"/>
</dbReference>
<dbReference type="InterPro" id="IPR001173">
    <property type="entry name" value="Glyco_trans_2-like"/>
</dbReference>
<keyword evidence="5" id="KW-1185">Reference proteome</keyword>
<feature type="domain" description="Galactosyltransferase C-terminal" evidence="3">
    <location>
        <begin position="183"/>
        <end position="232"/>
    </location>
</feature>
<evidence type="ECO:0000259" key="3">
    <source>
        <dbReference type="Pfam" id="PF02709"/>
    </source>
</evidence>
<keyword evidence="1 4" id="KW-0808">Transferase</keyword>
<dbReference type="PANTHER" id="PTHR43685">
    <property type="entry name" value="GLYCOSYLTRANSFERASE"/>
    <property type="match status" value="1"/>
</dbReference>
<evidence type="ECO:0000256" key="1">
    <source>
        <dbReference type="ARBA" id="ARBA00022679"/>
    </source>
</evidence>
<dbReference type="PANTHER" id="PTHR43685:SF3">
    <property type="entry name" value="SLR2126 PROTEIN"/>
    <property type="match status" value="1"/>
</dbReference>
<feature type="domain" description="Glycosyltransferase 2-like" evidence="2">
    <location>
        <begin position="28"/>
        <end position="137"/>
    </location>
</feature>
<reference evidence="4 5" key="1">
    <citation type="submission" date="2018-08" db="EMBL/GenBank/DDBJ databases">
        <title>Cellulomonas rhizosphaerae sp. nov., a novel actinomycete isolated from soil.</title>
        <authorList>
            <person name="Tian Y."/>
        </authorList>
    </citation>
    <scope>NUCLEOTIDE SEQUENCE [LARGE SCALE GENOMIC DNA]</scope>
    <source>
        <strain evidence="4 5">NEAU-TCZ24</strain>
    </source>
</reference>
<gene>
    <name evidence="4" type="ORF">D1825_02410</name>
</gene>
<evidence type="ECO:0000313" key="4">
    <source>
        <dbReference type="EMBL" id="RHA44222.1"/>
    </source>
</evidence>
<dbReference type="GO" id="GO:0016740">
    <property type="term" value="F:transferase activity"/>
    <property type="evidence" value="ECO:0007669"/>
    <property type="project" value="UniProtKB-KW"/>
</dbReference>
<dbReference type="AlphaFoldDB" id="A0A413RQF4"/>
<name>A0A413RQF4_9CELL</name>
<protein>
    <submittedName>
        <fullName evidence="4">Glycosyltransferase family 2 protein</fullName>
    </submittedName>
</protein>
<sequence length="420" mass="45359">MSGSVHAVPQNRWDLLDGLRPDPLPPVSVVIAHYEQPRQLTRTLAAVRAQDYPADLLDVVVVDDGSRTPPSVPDGVRLERQPDRGFRLAAARNLGVAAARHDLVVQLDADTAPEPGYVRAITRLPALAPDCVTVGRRRHALFDHVATTLPVERVGPTVEVAEPRWLRDAYARSRNLLDADDRSYRYVIGAVTAFSRSMFEAAGGYDETFTSYGGEDWEWAYRAWLAGGVFAHVPDAVAWHDGPDAAGRLDDPGDGLAARNDETLRLAELIPLPGSGPRGHVPAHVDILVRLPGGLDAATRFLLADQVLADLPHAAVEGEASAARRIVDRVRIDVDVLAPHLLRAGALRRSVDRVGTEQLGALLIADEAGVPCVRVTSRRAAARRARHDRPGLSPEVEVRTADCRVLGSAPDLAAYLGGWA</sequence>
<dbReference type="Gene3D" id="3.90.550.10">
    <property type="entry name" value="Spore Coat Polysaccharide Biosynthesis Protein SpsA, Chain A"/>
    <property type="match status" value="1"/>
</dbReference>
<organism evidence="4 5">
    <name type="scientific">Cellulomonas rhizosphaerae</name>
    <dbReference type="NCBI Taxonomy" id="2293719"/>
    <lineage>
        <taxon>Bacteria</taxon>
        <taxon>Bacillati</taxon>
        <taxon>Actinomycetota</taxon>
        <taxon>Actinomycetes</taxon>
        <taxon>Micrococcales</taxon>
        <taxon>Cellulomonadaceae</taxon>
        <taxon>Cellulomonas</taxon>
    </lineage>
</organism>
<dbReference type="Proteomes" id="UP000283374">
    <property type="component" value="Unassembled WGS sequence"/>
</dbReference>
<comment type="caution">
    <text evidence="4">The sequence shown here is derived from an EMBL/GenBank/DDBJ whole genome shotgun (WGS) entry which is preliminary data.</text>
</comment>
<accession>A0A413RQF4</accession>
<evidence type="ECO:0000313" key="5">
    <source>
        <dbReference type="Proteomes" id="UP000283374"/>
    </source>
</evidence>